<dbReference type="OrthoDB" id="9770030at2"/>
<dbReference type="SMART" id="SM00450">
    <property type="entry name" value="RHOD"/>
    <property type="match status" value="2"/>
</dbReference>
<evidence type="ECO:0000313" key="5">
    <source>
        <dbReference type="EMBL" id="SEC00849.1"/>
    </source>
</evidence>
<evidence type="ECO:0000256" key="2">
    <source>
        <dbReference type="ARBA" id="ARBA00022737"/>
    </source>
</evidence>
<evidence type="ECO:0000259" key="4">
    <source>
        <dbReference type="PROSITE" id="PS50206"/>
    </source>
</evidence>
<feature type="region of interest" description="Disordered" evidence="3">
    <location>
        <begin position="179"/>
        <end position="198"/>
    </location>
</feature>
<dbReference type="PROSITE" id="PS50206">
    <property type="entry name" value="RHODANESE_3"/>
    <property type="match status" value="2"/>
</dbReference>
<dbReference type="GO" id="GO:0004792">
    <property type="term" value="F:thiosulfate-cyanide sulfurtransferase activity"/>
    <property type="evidence" value="ECO:0007669"/>
    <property type="project" value="InterPro"/>
</dbReference>
<reference evidence="5 6" key="1">
    <citation type="submission" date="2016-10" db="EMBL/GenBank/DDBJ databases">
        <authorList>
            <person name="de Groot N.N."/>
        </authorList>
    </citation>
    <scope>NUCLEOTIDE SEQUENCE [LARGE SCALE GENOMIC DNA]</scope>
    <source>
        <strain evidence="5 6">DSM 21799</strain>
    </source>
</reference>
<dbReference type="InterPro" id="IPR036873">
    <property type="entry name" value="Rhodanese-like_dom_sf"/>
</dbReference>
<accession>A0A1H4P0C6</accession>
<keyword evidence="2" id="KW-0677">Repeat</keyword>
<feature type="domain" description="Rhodanese" evidence="4">
    <location>
        <begin position="17"/>
        <end position="136"/>
    </location>
</feature>
<dbReference type="SUPFAM" id="SSF52821">
    <property type="entry name" value="Rhodanese/Cell cycle control phosphatase"/>
    <property type="match status" value="2"/>
</dbReference>
<dbReference type="InterPro" id="IPR001307">
    <property type="entry name" value="Thiosulphate_STrfase_CS"/>
</dbReference>
<evidence type="ECO:0000256" key="3">
    <source>
        <dbReference type="SAM" id="MobiDB-lite"/>
    </source>
</evidence>
<sequence length="276" mass="29354">MMRDLISPAELAELLGEGRPVRVLDVRWTLQKPDGRDDYVAGHIPGAVYVDLDEDLAAHGRPATEGRHPLPGLDDLQRTVRRLGINDGDTVVAYDGWNAMGAARAWWVLGWAGIGDVKVLNGGIDAWTAAGKPLERGEVRPEPGTATLSPGSRPSLDIDAAAELAARGRLVDSRAPERFRGDVEPMDPKPGHIPGAVNVPSSRYLDEAGRILPAERVRELFAELAADGDLGVYCGSGVTAANTALALHEAGIAASLYPGSWSQWSNLPDRPVALGD</sequence>
<dbReference type="STRING" id="640635.SAMN04489806_2359"/>
<dbReference type="RefSeq" id="WP_091184424.1">
    <property type="nucleotide sequence ID" value="NZ_FNRY01000001.1"/>
</dbReference>
<keyword evidence="1 5" id="KW-0808">Transferase</keyword>
<organism evidence="5 6">
    <name type="scientific">Paramicrobacterium humi</name>
    <dbReference type="NCBI Taxonomy" id="640635"/>
    <lineage>
        <taxon>Bacteria</taxon>
        <taxon>Bacillati</taxon>
        <taxon>Actinomycetota</taxon>
        <taxon>Actinomycetes</taxon>
        <taxon>Micrococcales</taxon>
        <taxon>Microbacteriaceae</taxon>
        <taxon>Paramicrobacterium</taxon>
    </lineage>
</organism>
<dbReference type="Proteomes" id="UP000199183">
    <property type="component" value="Unassembled WGS sequence"/>
</dbReference>
<evidence type="ECO:0000256" key="1">
    <source>
        <dbReference type="ARBA" id="ARBA00022679"/>
    </source>
</evidence>
<dbReference type="InterPro" id="IPR001763">
    <property type="entry name" value="Rhodanese-like_dom"/>
</dbReference>
<evidence type="ECO:0000313" key="6">
    <source>
        <dbReference type="Proteomes" id="UP000199183"/>
    </source>
</evidence>
<proteinExistence type="predicted"/>
<name>A0A1H4P0C6_9MICO</name>
<protein>
    <submittedName>
        <fullName evidence="5">Thiosulfate/3-mercaptopyruvate sulfurtransferase</fullName>
    </submittedName>
</protein>
<dbReference type="AlphaFoldDB" id="A0A1H4P0C6"/>
<dbReference type="PANTHER" id="PTHR11364:SF27">
    <property type="entry name" value="SULFURTRANSFERASE"/>
    <property type="match status" value="1"/>
</dbReference>
<feature type="region of interest" description="Disordered" evidence="3">
    <location>
        <begin position="135"/>
        <end position="154"/>
    </location>
</feature>
<gene>
    <name evidence="5" type="ORF">SAMN04489806_2359</name>
</gene>
<dbReference type="EMBL" id="FNRY01000001">
    <property type="protein sequence ID" value="SEC00849.1"/>
    <property type="molecule type" value="Genomic_DNA"/>
</dbReference>
<dbReference type="PANTHER" id="PTHR11364">
    <property type="entry name" value="THIOSULFATE SULFERTANSFERASE"/>
    <property type="match status" value="1"/>
</dbReference>
<dbReference type="Pfam" id="PF00581">
    <property type="entry name" value="Rhodanese"/>
    <property type="match status" value="2"/>
</dbReference>
<dbReference type="PROSITE" id="PS00380">
    <property type="entry name" value="RHODANESE_1"/>
    <property type="match status" value="1"/>
</dbReference>
<dbReference type="InterPro" id="IPR045078">
    <property type="entry name" value="TST/MPST-like"/>
</dbReference>
<feature type="compositionally biased region" description="Basic and acidic residues" evidence="3">
    <location>
        <begin position="179"/>
        <end position="190"/>
    </location>
</feature>
<keyword evidence="5" id="KW-0670">Pyruvate</keyword>
<dbReference type="Gene3D" id="3.40.250.10">
    <property type="entry name" value="Rhodanese-like domain"/>
    <property type="match status" value="2"/>
</dbReference>
<feature type="domain" description="Rhodanese" evidence="4">
    <location>
        <begin position="164"/>
        <end position="273"/>
    </location>
</feature>
<dbReference type="CDD" id="cd01449">
    <property type="entry name" value="TST_Repeat_2"/>
    <property type="match status" value="1"/>
</dbReference>
<dbReference type="CDD" id="cd01448">
    <property type="entry name" value="TST_Repeat_1"/>
    <property type="match status" value="1"/>
</dbReference>
<keyword evidence="6" id="KW-1185">Reference proteome</keyword>